<gene>
    <name evidence="4" type="ORF">MKW98_026272</name>
</gene>
<evidence type="ECO:0008006" key="6">
    <source>
        <dbReference type="Google" id="ProtNLM"/>
    </source>
</evidence>
<protein>
    <recommendedName>
        <fullName evidence="6">Stigma-specific protein Stig1</fullName>
    </recommendedName>
</protein>
<keyword evidence="2" id="KW-0732">Signal</keyword>
<evidence type="ECO:0000256" key="3">
    <source>
        <dbReference type="SAM" id="MobiDB-lite"/>
    </source>
</evidence>
<evidence type="ECO:0000313" key="5">
    <source>
        <dbReference type="Proteomes" id="UP001202328"/>
    </source>
</evidence>
<feature type="region of interest" description="Disordered" evidence="3">
    <location>
        <begin position="166"/>
        <end position="194"/>
    </location>
</feature>
<dbReference type="PANTHER" id="PTHR33227">
    <property type="entry name" value="STIGMA-SPECIFIC STIG1-LIKE PROTEIN 3"/>
    <property type="match status" value="1"/>
</dbReference>
<comment type="caution">
    <text evidence="4">The sequence shown here is derived from an EMBL/GenBank/DDBJ whole genome shotgun (WGS) entry which is preliminary data.</text>
</comment>
<proteinExistence type="inferred from homology"/>
<organism evidence="4 5">
    <name type="scientific">Papaver atlanticum</name>
    <dbReference type="NCBI Taxonomy" id="357466"/>
    <lineage>
        <taxon>Eukaryota</taxon>
        <taxon>Viridiplantae</taxon>
        <taxon>Streptophyta</taxon>
        <taxon>Embryophyta</taxon>
        <taxon>Tracheophyta</taxon>
        <taxon>Spermatophyta</taxon>
        <taxon>Magnoliopsida</taxon>
        <taxon>Ranunculales</taxon>
        <taxon>Papaveraceae</taxon>
        <taxon>Papaveroideae</taxon>
        <taxon>Papaver</taxon>
    </lineage>
</organism>
<evidence type="ECO:0000313" key="4">
    <source>
        <dbReference type="EMBL" id="KAI3916801.1"/>
    </source>
</evidence>
<evidence type="ECO:0000256" key="1">
    <source>
        <dbReference type="ARBA" id="ARBA00006010"/>
    </source>
</evidence>
<dbReference type="AlphaFoldDB" id="A0AAD4SQK0"/>
<dbReference type="InterPro" id="IPR006969">
    <property type="entry name" value="Stig-like"/>
</dbReference>
<name>A0AAD4SQK0_9MAGN</name>
<reference evidence="4" key="1">
    <citation type="submission" date="2022-04" db="EMBL/GenBank/DDBJ databases">
        <title>A functionally conserved STORR gene fusion in Papaver species that diverged 16.8 million years ago.</title>
        <authorList>
            <person name="Catania T."/>
        </authorList>
    </citation>
    <scope>NUCLEOTIDE SEQUENCE</scope>
    <source>
        <strain evidence="4">S-188037</strain>
    </source>
</reference>
<dbReference type="Pfam" id="PF04885">
    <property type="entry name" value="Stig1"/>
    <property type="match status" value="1"/>
</dbReference>
<comment type="similarity">
    <text evidence="1">Belongs to the STIG1 family.</text>
</comment>
<keyword evidence="5" id="KW-1185">Reference proteome</keyword>
<evidence type="ECO:0000256" key="2">
    <source>
        <dbReference type="ARBA" id="ARBA00022729"/>
    </source>
</evidence>
<dbReference type="Proteomes" id="UP001202328">
    <property type="component" value="Unassembled WGS sequence"/>
</dbReference>
<accession>A0AAD4SQK0</accession>
<sequence length="194" mass="21682">MLLLLIIFVAVVNGDWKLKEEVENATSSSRPTSPWLNRITSPRPREAGCWNKPWICNDGGKIFPPPKIKKLCCKNRCIDVSSDLNNCGLCGIKCPYTWQCCFGLCINTNINPFHCGSCTNKCPFGSLCFYGMCGYAQPLPPFPFPFPPKKPLPPFPFPPKKPLPPFPFPFPPKKPFPPFPPKRPKTVQPPTSSS</sequence>
<feature type="compositionally biased region" description="Pro residues" evidence="3">
    <location>
        <begin position="166"/>
        <end position="181"/>
    </location>
</feature>
<dbReference type="PANTHER" id="PTHR33227:SF48">
    <property type="entry name" value="STIGMA-SPECIFIC STIG1-LIKE PROTEIN 4"/>
    <property type="match status" value="1"/>
</dbReference>
<dbReference type="EMBL" id="JAJJMB010009055">
    <property type="protein sequence ID" value="KAI3916801.1"/>
    <property type="molecule type" value="Genomic_DNA"/>
</dbReference>